<protein>
    <recommendedName>
        <fullName evidence="2">Glycosyl transferase family 25 domain-containing protein</fullName>
    </recommendedName>
</protein>
<keyword evidence="4" id="KW-1185">Reference proteome</keyword>
<feature type="domain" description="Glycosyl transferase family 25" evidence="2">
    <location>
        <begin position="67"/>
        <end position="310"/>
    </location>
</feature>
<name>A0A9P6EDL3_9AGAR</name>
<gene>
    <name evidence="3" type="ORF">CPB83DRAFT_856806</name>
</gene>
<keyword evidence="1" id="KW-1133">Transmembrane helix</keyword>
<sequence length="380" mass="43486">MLLDSRPTDSSRRSFFKRVYLLSLIITVVILISYVLYLDPRPRFSGILELSTPWKSKSKSKFFGVIDKIYVISLPTRQDRRTEMEKLRKGLGVEWAYIDAFPATEPMVNSIKGKVVSTRASASQTHSQFKWPEISEELVHSKENIELWQDDSWYPSPDPPPTSLPLVQCTQKDYDMISDPRTLPEHLILTPGRVACWRSHIEVIHQIANDDAEATLIMEDDVDVERDLEGHLKRIWPSLPKDWDSVYLGHCWSNETFWPALPAVSTDPSVSFKPSILNSSLPTLHPSQGPKCNHGYVLSRTGARRILLHLRYPLFAYSRAVDQALAWMIESRRTKSFSVFPNIIAQRKVSKSDIMVLDGVENAGWKDFLVDGFFGDNKRP</sequence>
<comment type="caution">
    <text evidence="3">The sequence shown here is derived from an EMBL/GenBank/DDBJ whole genome shotgun (WGS) entry which is preliminary data.</text>
</comment>
<keyword evidence="1" id="KW-0812">Transmembrane</keyword>
<reference evidence="3" key="1">
    <citation type="submission" date="2020-11" db="EMBL/GenBank/DDBJ databases">
        <authorList>
            <consortium name="DOE Joint Genome Institute"/>
            <person name="Ahrendt S."/>
            <person name="Riley R."/>
            <person name="Andreopoulos W."/>
            <person name="Labutti K."/>
            <person name="Pangilinan J."/>
            <person name="Ruiz-Duenas F.J."/>
            <person name="Barrasa J.M."/>
            <person name="Sanchez-Garcia M."/>
            <person name="Camarero S."/>
            <person name="Miyauchi S."/>
            <person name="Serrano A."/>
            <person name="Linde D."/>
            <person name="Babiker R."/>
            <person name="Drula E."/>
            <person name="Ayuso-Fernandez I."/>
            <person name="Pacheco R."/>
            <person name="Padilla G."/>
            <person name="Ferreira P."/>
            <person name="Barriuso J."/>
            <person name="Kellner H."/>
            <person name="Castanera R."/>
            <person name="Alfaro M."/>
            <person name="Ramirez L."/>
            <person name="Pisabarro A.G."/>
            <person name="Kuo A."/>
            <person name="Tritt A."/>
            <person name="Lipzen A."/>
            <person name="He G."/>
            <person name="Yan M."/>
            <person name="Ng V."/>
            <person name="Cullen D."/>
            <person name="Martin F."/>
            <person name="Rosso M.-N."/>
            <person name="Henrissat B."/>
            <person name="Hibbett D."/>
            <person name="Martinez A.T."/>
            <person name="Grigoriev I.V."/>
        </authorList>
    </citation>
    <scope>NUCLEOTIDE SEQUENCE</scope>
    <source>
        <strain evidence="3">CBS 506.95</strain>
    </source>
</reference>
<organism evidence="3 4">
    <name type="scientific">Crepidotus variabilis</name>
    <dbReference type="NCBI Taxonomy" id="179855"/>
    <lineage>
        <taxon>Eukaryota</taxon>
        <taxon>Fungi</taxon>
        <taxon>Dikarya</taxon>
        <taxon>Basidiomycota</taxon>
        <taxon>Agaricomycotina</taxon>
        <taxon>Agaricomycetes</taxon>
        <taxon>Agaricomycetidae</taxon>
        <taxon>Agaricales</taxon>
        <taxon>Agaricineae</taxon>
        <taxon>Crepidotaceae</taxon>
        <taxon>Crepidotus</taxon>
    </lineage>
</organism>
<dbReference type="OrthoDB" id="47375at2759"/>
<dbReference type="AlphaFoldDB" id="A0A9P6EDL3"/>
<evidence type="ECO:0000313" key="4">
    <source>
        <dbReference type="Proteomes" id="UP000807306"/>
    </source>
</evidence>
<evidence type="ECO:0000313" key="3">
    <source>
        <dbReference type="EMBL" id="KAF9527137.1"/>
    </source>
</evidence>
<feature type="transmembrane region" description="Helical" evidence="1">
    <location>
        <begin position="20"/>
        <end position="38"/>
    </location>
</feature>
<dbReference type="EMBL" id="MU157864">
    <property type="protein sequence ID" value="KAF9527137.1"/>
    <property type="molecule type" value="Genomic_DNA"/>
</dbReference>
<evidence type="ECO:0000259" key="2">
    <source>
        <dbReference type="Pfam" id="PF01755"/>
    </source>
</evidence>
<dbReference type="Pfam" id="PF01755">
    <property type="entry name" value="Glyco_transf_25"/>
    <property type="match status" value="1"/>
</dbReference>
<evidence type="ECO:0000256" key="1">
    <source>
        <dbReference type="SAM" id="Phobius"/>
    </source>
</evidence>
<proteinExistence type="predicted"/>
<keyword evidence="1" id="KW-0472">Membrane</keyword>
<dbReference type="InterPro" id="IPR002654">
    <property type="entry name" value="Glyco_trans_25"/>
</dbReference>
<dbReference type="Proteomes" id="UP000807306">
    <property type="component" value="Unassembled WGS sequence"/>
</dbReference>
<accession>A0A9P6EDL3</accession>